<proteinExistence type="predicted"/>
<dbReference type="AlphaFoldDB" id="A0A100VZI3"/>
<feature type="transmembrane region" description="Helical" evidence="2">
    <location>
        <begin position="146"/>
        <end position="166"/>
    </location>
</feature>
<evidence type="ECO:0000256" key="2">
    <source>
        <dbReference type="SAM" id="Phobius"/>
    </source>
</evidence>
<reference evidence="4" key="1">
    <citation type="journal article" date="2016" name="Genome Announc.">
        <title>Draft Genome Sequences of Five Rapidly Growing Mycobacterium Species, M. thermoresistibile, M. fortuitum subsp. acetamidolyticum, M. canariasense, M. brisbanense, and M. novocastrense.</title>
        <authorList>
            <person name="Katahira K."/>
            <person name="Ogura Y."/>
            <person name="Gotoh Y."/>
            <person name="Hayashi T."/>
        </authorList>
    </citation>
    <scope>NUCLEOTIDE SEQUENCE [LARGE SCALE GENOMIC DNA]</scope>
    <source>
        <strain evidence="4">JCM15654</strain>
    </source>
</reference>
<feature type="region of interest" description="Disordered" evidence="1">
    <location>
        <begin position="1"/>
        <end position="100"/>
    </location>
</feature>
<dbReference type="EMBL" id="BCSX01000024">
    <property type="protein sequence ID" value="GAS88873.1"/>
    <property type="molecule type" value="Genomic_DNA"/>
</dbReference>
<accession>A0A100VZI3</accession>
<sequence length="204" mass="20963">MTSPPSGPPPDEPADDSAAQDIPPAYQEDVAPQGGAPDYPPQPPPGPAPQSPGYFPGDLRQPPGYLPPRGDQQQPYGGPPGYTPPPAGYPTGPGYPYGGPPKPEPRISMAMVILGPFVYAVINFVIALMAVMTAGSRVEPQHGNTVLGFGAVLLALIAFGGGAALLCSRSPNARGLGIGLMVGWALMSLFTAGFCTGINPELYK</sequence>
<organism evidence="3 4">
    <name type="scientific">Mycolicibacterium brisbanense</name>
    <dbReference type="NCBI Taxonomy" id="146020"/>
    <lineage>
        <taxon>Bacteria</taxon>
        <taxon>Bacillati</taxon>
        <taxon>Actinomycetota</taxon>
        <taxon>Actinomycetes</taxon>
        <taxon>Mycobacteriales</taxon>
        <taxon>Mycobacteriaceae</taxon>
        <taxon>Mycolicibacterium</taxon>
    </lineage>
</organism>
<evidence type="ECO:0000313" key="3">
    <source>
        <dbReference type="EMBL" id="GAS88873.1"/>
    </source>
</evidence>
<evidence type="ECO:0000256" key="1">
    <source>
        <dbReference type="SAM" id="MobiDB-lite"/>
    </source>
</evidence>
<feature type="compositionally biased region" description="Pro residues" evidence="1">
    <location>
        <begin position="77"/>
        <end position="88"/>
    </location>
</feature>
<gene>
    <name evidence="3" type="ORF">RMCB_2969</name>
</gene>
<keyword evidence="4" id="KW-1185">Reference proteome</keyword>
<dbReference type="Proteomes" id="UP000069620">
    <property type="component" value="Unassembled WGS sequence"/>
</dbReference>
<feature type="transmembrane region" description="Helical" evidence="2">
    <location>
        <begin position="178"/>
        <end position="199"/>
    </location>
</feature>
<protein>
    <submittedName>
        <fullName evidence="3">Uncharacterized protein</fullName>
    </submittedName>
</protein>
<evidence type="ECO:0000313" key="4">
    <source>
        <dbReference type="Proteomes" id="UP000069620"/>
    </source>
</evidence>
<dbReference type="RefSeq" id="WP_234792109.1">
    <property type="nucleotide sequence ID" value="NZ_BCSX01000024.1"/>
</dbReference>
<feature type="compositionally biased region" description="Pro residues" evidence="1">
    <location>
        <begin position="38"/>
        <end position="50"/>
    </location>
</feature>
<dbReference type="STRING" id="146020.RMCB_2969"/>
<keyword evidence="2" id="KW-0812">Transmembrane</keyword>
<reference evidence="4" key="2">
    <citation type="submission" date="2016-02" db="EMBL/GenBank/DDBJ databases">
        <title>Draft genome sequence of five rapidly growing Mycobacterium species.</title>
        <authorList>
            <person name="Katahira K."/>
            <person name="Gotou Y."/>
            <person name="Iida K."/>
            <person name="Ogura Y."/>
            <person name="Hayashi T."/>
        </authorList>
    </citation>
    <scope>NUCLEOTIDE SEQUENCE [LARGE SCALE GENOMIC DNA]</scope>
    <source>
        <strain evidence="4">JCM15654</strain>
    </source>
</reference>
<keyword evidence="2" id="KW-1133">Transmembrane helix</keyword>
<keyword evidence="2" id="KW-0472">Membrane</keyword>
<feature type="compositionally biased region" description="Pro residues" evidence="1">
    <location>
        <begin position="1"/>
        <end position="11"/>
    </location>
</feature>
<feature type="transmembrane region" description="Helical" evidence="2">
    <location>
        <begin position="112"/>
        <end position="134"/>
    </location>
</feature>
<feature type="compositionally biased region" description="Low complexity" evidence="1">
    <location>
        <begin position="67"/>
        <end position="76"/>
    </location>
</feature>
<comment type="caution">
    <text evidence="3">The sequence shown here is derived from an EMBL/GenBank/DDBJ whole genome shotgun (WGS) entry which is preliminary data.</text>
</comment>
<name>A0A100VZI3_9MYCO</name>